<sequence length="325" mass="37600">MALVGAQGNEDEKMILSLPKERGWGKAPYFYFFQNFWCPSISLQGVHNFQKYFQAKDNDVFVASFPKSGTTWLKALTFAIINCQHFESLVNHPLLTSNPHELVPFLEFSLVGDVDEKIVKLSHMTEPRNFATHLPFPSLPTSIKESNIRIIYICRNPFDTFVSGWHFFSIFMSESSHKITIEEAFERFCNGVIGFGPWWSHVLGYWKESITRPNKVLFLKYEDLKEDISFHVKRIADFLGCPFIEEEKGMMESIIKLCSFDKMKDLEVNKFGHHLKIIENKHFFRKGEIGDWVNHFSPSMIEKLSKIIEEKLSGSGLSFKTQSSS</sequence>
<keyword evidence="2 3" id="KW-0808">Transferase</keyword>
<dbReference type="Gene3D" id="3.40.50.300">
    <property type="entry name" value="P-loop containing nucleotide triphosphate hydrolases"/>
    <property type="match status" value="1"/>
</dbReference>
<dbReference type="SUPFAM" id="SSF52540">
    <property type="entry name" value="P-loop containing nucleoside triphosphate hydrolases"/>
    <property type="match status" value="1"/>
</dbReference>
<dbReference type="EC" id="2.8.2.-" evidence="3"/>
<dbReference type="InterPro" id="IPR000863">
    <property type="entry name" value="Sulfotransferase_dom"/>
</dbReference>
<evidence type="ECO:0000256" key="1">
    <source>
        <dbReference type="ARBA" id="ARBA00005771"/>
    </source>
</evidence>
<dbReference type="InterPro" id="IPR027417">
    <property type="entry name" value="P-loop_NTPase"/>
</dbReference>
<dbReference type="EMBL" id="JAYMYS010000005">
    <property type="protein sequence ID" value="KAK7393096.1"/>
    <property type="molecule type" value="Genomic_DNA"/>
</dbReference>
<feature type="domain" description="Sulfotransferase" evidence="4">
    <location>
        <begin position="57"/>
        <end position="316"/>
    </location>
</feature>
<dbReference type="Pfam" id="PF00685">
    <property type="entry name" value="Sulfotransfer_1"/>
    <property type="match status" value="1"/>
</dbReference>
<dbReference type="AlphaFoldDB" id="A0AAN9XIB3"/>
<dbReference type="PANTHER" id="PTHR11783">
    <property type="entry name" value="SULFOTRANSFERASE SULT"/>
    <property type="match status" value="1"/>
</dbReference>
<evidence type="ECO:0000256" key="2">
    <source>
        <dbReference type="ARBA" id="ARBA00022679"/>
    </source>
</evidence>
<accession>A0AAN9XIB3</accession>
<organism evidence="5 6">
    <name type="scientific">Psophocarpus tetragonolobus</name>
    <name type="common">Winged bean</name>
    <name type="synonym">Dolichos tetragonolobus</name>
    <dbReference type="NCBI Taxonomy" id="3891"/>
    <lineage>
        <taxon>Eukaryota</taxon>
        <taxon>Viridiplantae</taxon>
        <taxon>Streptophyta</taxon>
        <taxon>Embryophyta</taxon>
        <taxon>Tracheophyta</taxon>
        <taxon>Spermatophyta</taxon>
        <taxon>Magnoliopsida</taxon>
        <taxon>eudicotyledons</taxon>
        <taxon>Gunneridae</taxon>
        <taxon>Pentapetalae</taxon>
        <taxon>rosids</taxon>
        <taxon>fabids</taxon>
        <taxon>Fabales</taxon>
        <taxon>Fabaceae</taxon>
        <taxon>Papilionoideae</taxon>
        <taxon>50 kb inversion clade</taxon>
        <taxon>NPAAA clade</taxon>
        <taxon>indigoferoid/millettioid clade</taxon>
        <taxon>Phaseoleae</taxon>
        <taxon>Psophocarpus</taxon>
    </lineage>
</organism>
<evidence type="ECO:0000259" key="4">
    <source>
        <dbReference type="Pfam" id="PF00685"/>
    </source>
</evidence>
<evidence type="ECO:0000256" key="3">
    <source>
        <dbReference type="RuleBase" id="RU361155"/>
    </source>
</evidence>
<evidence type="ECO:0000313" key="6">
    <source>
        <dbReference type="Proteomes" id="UP001386955"/>
    </source>
</evidence>
<comment type="similarity">
    <text evidence="1 3">Belongs to the sulfotransferase 1 family.</text>
</comment>
<dbReference type="Proteomes" id="UP001386955">
    <property type="component" value="Unassembled WGS sequence"/>
</dbReference>
<proteinExistence type="inferred from homology"/>
<reference evidence="5 6" key="1">
    <citation type="submission" date="2024-01" db="EMBL/GenBank/DDBJ databases">
        <title>The genomes of 5 underutilized Papilionoideae crops provide insights into root nodulation and disease resistanc.</title>
        <authorList>
            <person name="Jiang F."/>
        </authorList>
    </citation>
    <scope>NUCLEOTIDE SEQUENCE [LARGE SCALE GENOMIC DNA]</scope>
    <source>
        <strain evidence="5">DUOXIRENSHENG_FW03</strain>
        <tissue evidence="5">Leaves</tissue>
    </source>
</reference>
<comment type="caution">
    <text evidence="5">The sequence shown here is derived from an EMBL/GenBank/DDBJ whole genome shotgun (WGS) entry which is preliminary data.</text>
</comment>
<protein>
    <recommendedName>
        <fullName evidence="3">Sulfotransferase</fullName>
        <ecNumber evidence="3">2.8.2.-</ecNumber>
    </recommendedName>
</protein>
<evidence type="ECO:0000313" key="5">
    <source>
        <dbReference type="EMBL" id="KAK7393096.1"/>
    </source>
</evidence>
<keyword evidence="6" id="KW-1185">Reference proteome</keyword>
<dbReference type="GO" id="GO:0008146">
    <property type="term" value="F:sulfotransferase activity"/>
    <property type="evidence" value="ECO:0007669"/>
    <property type="project" value="InterPro"/>
</dbReference>
<name>A0AAN9XIB3_PSOTE</name>
<gene>
    <name evidence="5" type="ORF">VNO78_21549</name>
</gene>